<dbReference type="PROSITE" id="PS00178">
    <property type="entry name" value="AA_TRNA_LIGASE_I"/>
    <property type="match status" value="1"/>
</dbReference>
<feature type="domain" description="Aminoacyl-tRNA synthetase class Ia" evidence="11">
    <location>
        <begin position="426"/>
        <end position="590"/>
    </location>
</feature>
<dbReference type="InterPro" id="IPR009080">
    <property type="entry name" value="tRNAsynth_Ia_anticodon-bd"/>
</dbReference>
<keyword evidence="6 9" id="KW-0648">Protein biosynthesis</keyword>
<dbReference type="PATRIC" id="fig|1527444.3.peg.333"/>
<dbReference type="Pfam" id="PF00133">
    <property type="entry name" value="tRNA-synt_1"/>
    <property type="match status" value="2"/>
</dbReference>
<protein>
    <recommendedName>
        <fullName evidence="9">Leucine--tRNA ligase</fullName>
        <ecNumber evidence="9">6.1.1.4</ecNumber>
    </recommendedName>
    <alternativeName>
        <fullName evidence="9">Leucyl-tRNA synthetase</fullName>
        <shortName evidence="9">LeuRS</shortName>
    </alternativeName>
</protein>
<feature type="domain" description="Leucyl-tRNA synthetase editing" evidence="14">
    <location>
        <begin position="232"/>
        <end position="420"/>
    </location>
</feature>
<name>A0A086CHQ8_9CHRO</name>
<dbReference type="EMBL" id="JPSP01000003">
    <property type="protein sequence ID" value="KFF41722.1"/>
    <property type="molecule type" value="Genomic_DNA"/>
</dbReference>
<dbReference type="PRINTS" id="PR00985">
    <property type="entry name" value="TRNASYNTHLEU"/>
</dbReference>
<dbReference type="FunFam" id="1.10.730.10:FF:000011">
    <property type="entry name" value="Leucine--tRNA ligase chloroplastic/mitochondrial"/>
    <property type="match status" value="1"/>
</dbReference>
<dbReference type="GO" id="GO:0002161">
    <property type="term" value="F:aminoacyl-tRNA deacylase activity"/>
    <property type="evidence" value="ECO:0007669"/>
    <property type="project" value="InterPro"/>
</dbReference>
<feature type="domain" description="Methionyl/Valyl/Leucyl/Isoleucyl-tRNA synthetase anticodon-binding" evidence="12">
    <location>
        <begin position="711"/>
        <end position="824"/>
    </location>
</feature>
<dbReference type="SUPFAM" id="SSF47323">
    <property type="entry name" value="Anticodon-binding domain of a subclass of class I aminoacyl-tRNA synthetases"/>
    <property type="match status" value="1"/>
</dbReference>
<feature type="domain" description="Aminoacyl-tRNA synthetase class Ia" evidence="11">
    <location>
        <begin position="627"/>
        <end position="668"/>
    </location>
</feature>
<evidence type="ECO:0000259" key="13">
    <source>
        <dbReference type="Pfam" id="PF09334"/>
    </source>
</evidence>
<feature type="short sequence motif" description="'HIGH' region" evidence="9">
    <location>
        <begin position="52"/>
        <end position="62"/>
    </location>
</feature>
<dbReference type="InterPro" id="IPR002302">
    <property type="entry name" value="Leu-tRNA-ligase"/>
</dbReference>
<evidence type="ECO:0000256" key="5">
    <source>
        <dbReference type="ARBA" id="ARBA00022840"/>
    </source>
</evidence>
<evidence type="ECO:0000256" key="2">
    <source>
        <dbReference type="ARBA" id="ARBA00022490"/>
    </source>
</evidence>
<organism evidence="15 16">
    <name type="scientific">Candidatus Atelocyanobacterium thalassa isolate SIO64986</name>
    <dbReference type="NCBI Taxonomy" id="1527444"/>
    <lineage>
        <taxon>Bacteria</taxon>
        <taxon>Bacillati</taxon>
        <taxon>Cyanobacteriota</taxon>
        <taxon>Cyanophyceae</taxon>
        <taxon>Oscillatoriophycideae</taxon>
        <taxon>Chroococcales</taxon>
        <taxon>Aphanothecaceae</taxon>
        <taxon>Candidatus Atelocyanobacterium</taxon>
        <taxon>Candidatus Atelocyanobacterium thalassae</taxon>
    </lineage>
</organism>
<keyword evidence="5 9" id="KW-0067">ATP-binding</keyword>
<evidence type="ECO:0000259" key="11">
    <source>
        <dbReference type="Pfam" id="PF00133"/>
    </source>
</evidence>
<dbReference type="InterPro" id="IPR001412">
    <property type="entry name" value="aa-tRNA-synth_I_CS"/>
</dbReference>
<dbReference type="CDD" id="cd00812">
    <property type="entry name" value="LeuRS_core"/>
    <property type="match status" value="1"/>
</dbReference>
<evidence type="ECO:0000256" key="10">
    <source>
        <dbReference type="RuleBase" id="RU363035"/>
    </source>
</evidence>
<comment type="catalytic activity">
    <reaction evidence="8 9">
        <text>tRNA(Leu) + L-leucine + ATP = L-leucyl-tRNA(Leu) + AMP + diphosphate</text>
        <dbReference type="Rhea" id="RHEA:11688"/>
        <dbReference type="Rhea" id="RHEA-COMP:9613"/>
        <dbReference type="Rhea" id="RHEA-COMP:9622"/>
        <dbReference type="ChEBI" id="CHEBI:30616"/>
        <dbReference type="ChEBI" id="CHEBI:33019"/>
        <dbReference type="ChEBI" id="CHEBI:57427"/>
        <dbReference type="ChEBI" id="CHEBI:78442"/>
        <dbReference type="ChEBI" id="CHEBI:78494"/>
        <dbReference type="ChEBI" id="CHEBI:456215"/>
        <dbReference type="EC" id="6.1.1.4"/>
    </reaction>
</comment>
<dbReference type="Gene3D" id="1.10.730.10">
    <property type="entry name" value="Isoleucyl-tRNA Synthetase, Domain 1"/>
    <property type="match status" value="1"/>
</dbReference>
<evidence type="ECO:0000256" key="6">
    <source>
        <dbReference type="ARBA" id="ARBA00022917"/>
    </source>
</evidence>
<keyword evidence="3 9" id="KW-0436">Ligase</keyword>
<feature type="domain" description="Methionyl/Leucyl tRNA synthetase" evidence="13">
    <location>
        <begin position="50"/>
        <end position="183"/>
    </location>
</feature>
<evidence type="ECO:0000256" key="1">
    <source>
        <dbReference type="ARBA" id="ARBA00005594"/>
    </source>
</evidence>
<comment type="subcellular location">
    <subcellularLocation>
        <location evidence="9">Cytoplasm</location>
    </subcellularLocation>
</comment>
<feature type="binding site" evidence="9">
    <location>
        <position position="631"/>
    </location>
    <ligand>
        <name>ATP</name>
        <dbReference type="ChEBI" id="CHEBI:30616"/>
    </ligand>
</feature>
<dbReference type="Pfam" id="PF13603">
    <property type="entry name" value="tRNA-synt_1_2"/>
    <property type="match status" value="1"/>
</dbReference>
<dbReference type="Proteomes" id="UP000028922">
    <property type="component" value="Unassembled WGS sequence"/>
</dbReference>
<dbReference type="FunFam" id="3.40.50.620:FF:000100">
    <property type="entry name" value="probable leucine--tRNA ligase, mitochondrial"/>
    <property type="match status" value="1"/>
</dbReference>
<reference evidence="15 16" key="1">
    <citation type="submission" date="2014-08" db="EMBL/GenBank/DDBJ databases">
        <title>Comparative genomics reveals surprising divergence of two closely related strains of uncultivated UCYN-A cyanobacteria.</title>
        <authorList>
            <person name="Bombar D."/>
            <person name="Heller P."/>
            <person name="Sanchez-Baracaldo P."/>
            <person name="Carter B.J."/>
            <person name="Zert J.P."/>
        </authorList>
    </citation>
    <scope>NUCLEOTIDE SEQUENCE [LARGE SCALE GENOMIC DNA]</scope>
</reference>
<dbReference type="STRING" id="1527444.ucyna2_00346"/>
<dbReference type="GO" id="GO:0005829">
    <property type="term" value="C:cytosol"/>
    <property type="evidence" value="ECO:0007669"/>
    <property type="project" value="TreeGrafter"/>
</dbReference>
<dbReference type="InterPro" id="IPR002300">
    <property type="entry name" value="aa-tRNA-synth_Ia"/>
</dbReference>
<dbReference type="EC" id="6.1.1.4" evidence="9"/>
<dbReference type="PANTHER" id="PTHR43740">
    <property type="entry name" value="LEUCYL-TRNA SYNTHETASE"/>
    <property type="match status" value="1"/>
</dbReference>
<proteinExistence type="inferred from homology"/>
<dbReference type="AlphaFoldDB" id="A0A086CHQ8"/>
<dbReference type="Gene3D" id="3.40.50.620">
    <property type="entry name" value="HUPs"/>
    <property type="match status" value="2"/>
</dbReference>
<dbReference type="HAMAP" id="MF_00049_B">
    <property type="entry name" value="Leu_tRNA_synth_B"/>
    <property type="match status" value="1"/>
</dbReference>
<sequence>MINFNDKEIVVEFQYKPAEIEKKWQQEWITQGLDKTLENSRRQKFYALSMFPYPSGNLHMGHVRNYVITDVIARFKRLQGYSVLHPMGWDAFGLPAENAAIDNGISPEEWTKKNIAKMRQQLQTLGLSIDWEREITTCSPDYYKWTQWLFLRLYRAGLAYQKEATVNWDPVDQTVLANEQVDAEGYSWRSGAKVEKKLLCQWFLKITDYADHLLNDLDTLKGWPESVKLMQENWIGKSLGAYIKFPIKDTEESISVFTTRPDTIHGVTYLVLAPENPLVPKISKSEYKEKIKEFIEEIINESEIERTAENKPLKGIFIGAKVINPFNGEEIPVFIASYVLVDYGTGAVMGVPAHDNRDFKFAKENQLPIKVVVIPKDFDLKETAQSPLEEAYVDTGIIVNSKQFNGMLSEDAKAAVTEYAKKNSIGEAKIQYRLRDWLISRQRYWGCPIPIVHCPSCGSVAIPDSNLPVELPKDVEFTGRGSSPLASLEEWVNVTCPNCGSPAKRETDTMDTFIDSSWYYLRYTDSTNSQEIFNSNKVNYWMPVDQYVGGVEHAILHLLYSRFFTKFLKDQKLIDVSEPFQNLLTQGMVQGITYKNLKTGKYIPLNQVNPENPIDPSTGDVLEVFYEKMSKSKYNGVDPQEVLGKYGADTARMFILFKAPPEKDLEWSSSDVEGQFRFLNRVWRLVSSHIKNRVNIVKNEILTKDEKDLKRFIHTIIKDISQDLEENYQFNTAVAELMKLSNILNDFKDVNSSIYQEGVVTLLILLSPFAPHISEELWHNLGYKESIHLQKWPTVNNEALILDEVTIVIQAMGKTKGTIQAPASVTNDELEKLVRNSETGKRLLDKREIKKIIIVPQKLINFVFVK</sequence>
<dbReference type="FunFam" id="3.40.50.620:FF:000003">
    <property type="entry name" value="Leucine--tRNA ligase"/>
    <property type="match status" value="1"/>
</dbReference>
<keyword evidence="2 9" id="KW-0963">Cytoplasm</keyword>
<evidence type="ECO:0000313" key="15">
    <source>
        <dbReference type="EMBL" id="KFF41722.1"/>
    </source>
</evidence>
<evidence type="ECO:0000259" key="14">
    <source>
        <dbReference type="Pfam" id="PF13603"/>
    </source>
</evidence>
<dbReference type="InterPro" id="IPR015413">
    <property type="entry name" value="Methionyl/Leucyl_tRNA_Synth"/>
</dbReference>
<keyword evidence="4 9" id="KW-0547">Nucleotide-binding</keyword>
<evidence type="ECO:0000313" key="16">
    <source>
        <dbReference type="Proteomes" id="UP000028922"/>
    </source>
</evidence>
<dbReference type="InterPro" id="IPR013155">
    <property type="entry name" value="M/V/L/I-tRNA-synth_anticd-bd"/>
</dbReference>
<evidence type="ECO:0000256" key="7">
    <source>
        <dbReference type="ARBA" id="ARBA00023146"/>
    </source>
</evidence>
<accession>A0A086CHQ8</accession>
<dbReference type="InterPro" id="IPR025709">
    <property type="entry name" value="Leu_tRNA-synth_edit"/>
</dbReference>
<comment type="caution">
    <text evidence="15">The sequence shown here is derived from an EMBL/GenBank/DDBJ whole genome shotgun (WGS) entry which is preliminary data.</text>
</comment>
<dbReference type="SUPFAM" id="SSF50677">
    <property type="entry name" value="ValRS/IleRS/LeuRS editing domain"/>
    <property type="match status" value="1"/>
</dbReference>
<dbReference type="Pfam" id="PF09334">
    <property type="entry name" value="tRNA-synt_1g"/>
    <property type="match status" value="1"/>
</dbReference>
<keyword evidence="7 9" id="KW-0030">Aminoacyl-tRNA synthetase</keyword>
<dbReference type="GO" id="GO:0005524">
    <property type="term" value="F:ATP binding"/>
    <property type="evidence" value="ECO:0007669"/>
    <property type="project" value="UniProtKB-UniRule"/>
</dbReference>
<evidence type="ECO:0000256" key="4">
    <source>
        <dbReference type="ARBA" id="ARBA00022741"/>
    </source>
</evidence>
<dbReference type="PANTHER" id="PTHR43740:SF2">
    <property type="entry name" value="LEUCINE--TRNA LIGASE, MITOCHONDRIAL"/>
    <property type="match status" value="1"/>
</dbReference>
<evidence type="ECO:0000259" key="12">
    <source>
        <dbReference type="Pfam" id="PF08264"/>
    </source>
</evidence>
<evidence type="ECO:0000256" key="9">
    <source>
        <dbReference type="HAMAP-Rule" id="MF_00049"/>
    </source>
</evidence>
<comment type="similarity">
    <text evidence="1 9 10">Belongs to the class-I aminoacyl-tRNA synthetase family.</text>
</comment>
<dbReference type="InterPro" id="IPR009008">
    <property type="entry name" value="Val/Leu/Ile-tRNA-synth_edit"/>
</dbReference>
<dbReference type="GO" id="GO:0006429">
    <property type="term" value="P:leucyl-tRNA aminoacylation"/>
    <property type="evidence" value="ECO:0007669"/>
    <property type="project" value="UniProtKB-UniRule"/>
</dbReference>
<dbReference type="CDD" id="cd07958">
    <property type="entry name" value="Anticodon_Ia_Leu_BEm"/>
    <property type="match status" value="1"/>
</dbReference>
<dbReference type="eggNOG" id="COG0495">
    <property type="taxonomic scope" value="Bacteria"/>
</dbReference>
<dbReference type="SUPFAM" id="SSF52374">
    <property type="entry name" value="Nucleotidylyl transferase"/>
    <property type="match status" value="1"/>
</dbReference>
<feature type="short sequence motif" description="'KMSKS' region" evidence="9">
    <location>
        <begin position="628"/>
        <end position="632"/>
    </location>
</feature>
<dbReference type="InterPro" id="IPR014729">
    <property type="entry name" value="Rossmann-like_a/b/a_fold"/>
</dbReference>
<evidence type="ECO:0000256" key="3">
    <source>
        <dbReference type="ARBA" id="ARBA00022598"/>
    </source>
</evidence>
<dbReference type="Pfam" id="PF08264">
    <property type="entry name" value="Anticodon_1"/>
    <property type="match status" value="1"/>
</dbReference>
<dbReference type="GO" id="GO:0004823">
    <property type="term" value="F:leucine-tRNA ligase activity"/>
    <property type="evidence" value="ECO:0007669"/>
    <property type="project" value="UniProtKB-UniRule"/>
</dbReference>
<dbReference type="NCBIfam" id="TIGR00396">
    <property type="entry name" value="leuS_bact"/>
    <property type="match status" value="1"/>
</dbReference>
<evidence type="ECO:0000256" key="8">
    <source>
        <dbReference type="ARBA" id="ARBA00047469"/>
    </source>
</evidence>
<gene>
    <name evidence="9" type="primary">leuS</name>
    <name evidence="15" type="ORF">ucyna2_00346</name>
</gene>